<gene>
    <name evidence="1" type="ORF">GCM10008906_32540</name>
</gene>
<evidence type="ECO:0000313" key="2">
    <source>
        <dbReference type="Proteomes" id="UP001501510"/>
    </source>
</evidence>
<keyword evidence="2" id="KW-1185">Reference proteome</keyword>
<dbReference type="Pfam" id="PF05991">
    <property type="entry name" value="NYN_YacP"/>
    <property type="match status" value="1"/>
</dbReference>
<evidence type="ECO:0000313" key="1">
    <source>
        <dbReference type="EMBL" id="GAA0745764.1"/>
    </source>
</evidence>
<organism evidence="1 2">
    <name type="scientific">Clostridium oceanicum</name>
    <dbReference type="NCBI Taxonomy" id="1543"/>
    <lineage>
        <taxon>Bacteria</taxon>
        <taxon>Bacillati</taxon>
        <taxon>Bacillota</taxon>
        <taxon>Clostridia</taxon>
        <taxon>Eubacteriales</taxon>
        <taxon>Clostridiaceae</taxon>
        <taxon>Clostridium</taxon>
    </lineage>
</organism>
<protein>
    <submittedName>
        <fullName evidence="1">NYN domain-containing protein</fullName>
    </submittedName>
</protein>
<comment type="caution">
    <text evidence="1">The sequence shown here is derived from an EMBL/GenBank/DDBJ whole genome shotgun (WGS) entry which is preliminary data.</text>
</comment>
<proteinExistence type="predicted"/>
<dbReference type="InterPro" id="IPR010298">
    <property type="entry name" value="YacP-like"/>
</dbReference>
<accession>A0ABP3UZZ7</accession>
<dbReference type="EMBL" id="BAAACG010000017">
    <property type="protein sequence ID" value="GAA0745764.1"/>
    <property type="molecule type" value="Genomic_DNA"/>
</dbReference>
<dbReference type="PANTHER" id="PTHR34547">
    <property type="entry name" value="YACP-LIKE NYN DOMAIN PROTEIN"/>
    <property type="match status" value="1"/>
</dbReference>
<dbReference type="CDD" id="cd10912">
    <property type="entry name" value="PIN_YacP-like"/>
    <property type="match status" value="1"/>
</dbReference>
<dbReference type="Proteomes" id="UP001501510">
    <property type="component" value="Unassembled WGS sequence"/>
</dbReference>
<name>A0ABP3UZZ7_9CLOT</name>
<reference evidence="2" key="1">
    <citation type="journal article" date="2019" name="Int. J. Syst. Evol. Microbiol.">
        <title>The Global Catalogue of Microorganisms (GCM) 10K type strain sequencing project: providing services to taxonomists for standard genome sequencing and annotation.</title>
        <authorList>
            <consortium name="The Broad Institute Genomics Platform"/>
            <consortium name="The Broad Institute Genome Sequencing Center for Infectious Disease"/>
            <person name="Wu L."/>
            <person name="Ma J."/>
        </authorList>
    </citation>
    <scope>NUCLEOTIDE SEQUENCE [LARGE SCALE GENOMIC DNA]</scope>
    <source>
        <strain evidence="2">JCM 1407</strain>
    </source>
</reference>
<dbReference type="RefSeq" id="WP_343763309.1">
    <property type="nucleotide sequence ID" value="NZ_BAAACG010000017.1"/>
</dbReference>
<sequence>MRYIFVDGYNVINSWPELSKIQEYSLESSRQKLLDSLNEYAAYNKYNIYIIYDAHQTEEPEKVEKINKNITVAFTKPGETADTFIERYINNLGRKIEVSVVTSDLLEQQLIFQRGATRISSLEFYSEVKSTKNSIKNNIKKQYSKQGNKLHDILQEDLLKQLEKMRRSH</sequence>
<dbReference type="PANTHER" id="PTHR34547:SF1">
    <property type="entry name" value="YACP-LIKE NYN DOMAIN PROTEIN"/>
    <property type="match status" value="1"/>
</dbReference>